<feature type="compositionally biased region" description="Low complexity" evidence="9">
    <location>
        <begin position="17"/>
        <end position="31"/>
    </location>
</feature>
<dbReference type="EnsemblMetazoa" id="XM_019903872.1">
    <property type="protein sequence ID" value="XP_019759431.1"/>
    <property type="gene ID" value="LOC109537244"/>
</dbReference>
<evidence type="ECO:0000313" key="11">
    <source>
        <dbReference type="EnsemblMetazoa" id="XP_019759431.1"/>
    </source>
</evidence>
<reference evidence="12" key="1">
    <citation type="journal article" date="2013" name="Genome Biol.">
        <title>Draft genome of the mountain pine beetle, Dendroctonus ponderosae Hopkins, a major forest pest.</title>
        <authorList>
            <person name="Keeling C.I."/>
            <person name="Yuen M.M."/>
            <person name="Liao N.Y."/>
            <person name="Docking T.R."/>
            <person name="Chan S.K."/>
            <person name="Taylor G.A."/>
            <person name="Palmquist D.L."/>
            <person name="Jackman S.D."/>
            <person name="Nguyen A."/>
            <person name="Li M."/>
            <person name="Henderson H."/>
            <person name="Janes J.K."/>
            <person name="Zhao Y."/>
            <person name="Pandoh P."/>
            <person name="Moore R."/>
            <person name="Sperling F.A."/>
            <person name="Huber D.P."/>
            <person name="Birol I."/>
            <person name="Jones S.J."/>
            <person name="Bohlmann J."/>
        </authorList>
    </citation>
    <scope>NUCLEOTIDE SEQUENCE</scope>
</reference>
<organism evidence="11 12">
    <name type="scientific">Dendroctonus ponderosae</name>
    <name type="common">Mountain pine beetle</name>
    <dbReference type="NCBI Taxonomy" id="77166"/>
    <lineage>
        <taxon>Eukaryota</taxon>
        <taxon>Metazoa</taxon>
        <taxon>Ecdysozoa</taxon>
        <taxon>Arthropoda</taxon>
        <taxon>Hexapoda</taxon>
        <taxon>Insecta</taxon>
        <taxon>Pterygota</taxon>
        <taxon>Neoptera</taxon>
        <taxon>Endopterygota</taxon>
        <taxon>Coleoptera</taxon>
        <taxon>Polyphaga</taxon>
        <taxon>Cucujiformia</taxon>
        <taxon>Curculionidae</taxon>
        <taxon>Scolytinae</taxon>
        <taxon>Dendroctonus</taxon>
    </lineage>
</organism>
<feature type="DNA-binding region" description="Homeobox" evidence="7">
    <location>
        <begin position="33"/>
        <end position="92"/>
    </location>
</feature>
<accession>A0AAR5PFB3</accession>
<dbReference type="InterPro" id="IPR020479">
    <property type="entry name" value="HD_metazoa"/>
</dbReference>
<proteinExistence type="inferred from homology"/>
<dbReference type="InterPro" id="IPR017970">
    <property type="entry name" value="Homeobox_CS"/>
</dbReference>
<dbReference type="GeneID" id="109537244"/>
<feature type="domain" description="Homeobox" evidence="10">
    <location>
        <begin position="31"/>
        <end position="91"/>
    </location>
</feature>
<dbReference type="CDD" id="cd00086">
    <property type="entry name" value="homeodomain"/>
    <property type="match status" value="1"/>
</dbReference>
<dbReference type="GO" id="GO:0000981">
    <property type="term" value="F:DNA-binding transcription factor activity, RNA polymerase II-specific"/>
    <property type="evidence" value="ECO:0007669"/>
    <property type="project" value="InterPro"/>
</dbReference>
<evidence type="ECO:0000313" key="12">
    <source>
        <dbReference type="Proteomes" id="UP000019118"/>
    </source>
</evidence>
<comment type="similarity">
    <text evidence="6">Belongs to the even-skipped homeobox family.</text>
</comment>
<keyword evidence="5 7" id="KW-0539">Nucleus</keyword>
<keyword evidence="2" id="KW-0217">Developmental protein</keyword>
<feature type="compositionally biased region" description="Basic and acidic residues" evidence="9">
    <location>
        <begin position="204"/>
        <end position="217"/>
    </location>
</feature>
<evidence type="ECO:0000259" key="10">
    <source>
        <dbReference type="PROSITE" id="PS50071"/>
    </source>
</evidence>
<dbReference type="InterPro" id="IPR009057">
    <property type="entry name" value="Homeodomain-like_sf"/>
</dbReference>
<dbReference type="Proteomes" id="UP000019118">
    <property type="component" value="Unassembled WGS sequence"/>
</dbReference>
<dbReference type="PANTHER" id="PTHR46294:SF4">
    <property type="entry name" value="SEGMENTATION PROTEIN EVEN-SKIPPED"/>
    <property type="match status" value="1"/>
</dbReference>
<dbReference type="Pfam" id="PF00046">
    <property type="entry name" value="Homeodomain"/>
    <property type="match status" value="1"/>
</dbReference>
<name>A0AAR5PFB3_DENPD</name>
<reference evidence="11" key="2">
    <citation type="submission" date="2024-08" db="UniProtKB">
        <authorList>
            <consortium name="EnsemblMetazoa"/>
        </authorList>
    </citation>
    <scope>IDENTIFICATION</scope>
</reference>
<feature type="region of interest" description="Disordered" evidence="9">
    <location>
        <begin position="191"/>
        <end position="217"/>
    </location>
</feature>
<dbReference type="CTD" id="36039"/>
<evidence type="ECO:0000256" key="6">
    <source>
        <dbReference type="ARBA" id="ARBA00038449"/>
    </source>
</evidence>
<evidence type="ECO:0000256" key="2">
    <source>
        <dbReference type="ARBA" id="ARBA00022473"/>
    </source>
</evidence>
<comment type="subcellular location">
    <subcellularLocation>
        <location evidence="1 7 8">Nucleus</location>
    </subcellularLocation>
</comment>
<dbReference type="PROSITE" id="PS50071">
    <property type="entry name" value="HOMEOBOX_2"/>
    <property type="match status" value="1"/>
</dbReference>
<keyword evidence="12" id="KW-1185">Reference proteome</keyword>
<dbReference type="PANTHER" id="PTHR46294">
    <property type="entry name" value="SEGMENTATION PROTEIN EVEN-SKIPPED"/>
    <property type="match status" value="1"/>
</dbReference>
<dbReference type="PROSITE" id="PS00027">
    <property type="entry name" value="HOMEOBOX_1"/>
    <property type="match status" value="1"/>
</dbReference>
<dbReference type="PRINTS" id="PR00024">
    <property type="entry name" value="HOMEOBOX"/>
</dbReference>
<dbReference type="SUPFAM" id="SSF46689">
    <property type="entry name" value="Homeodomain-like"/>
    <property type="match status" value="1"/>
</dbReference>
<evidence type="ECO:0000256" key="9">
    <source>
        <dbReference type="SAM" id="MobiDB-lite"/>
    </source>
</evidence>
<evidence type="ECO:0000256" key="8">
    <source>
        <dbReference type="RuleBase" id="RU000682"/>
    </source>
</evidence>
<dbReference type="AlphaFoldDB" id="A0AAR5PFB3"/>
<dbReference type="InterPro" id="IPR052002">
    <property type="entry name" value="Even-skipped_HD"/>
</dbReference>
<protein>
    <recommendedName>
        <fullName evidence="10">Homeobox domain-containing protein</fullName>
    </recommendedName>
</protein>
<sequence>MFPSPTAASNEVEAPTQSPSSPNSNPRPQEQQLRRYRTAFSREQVRRLEAEFLRESYVSRQKRQELATDLNLTEPTIKVWFQNRRMKDKRQRQMIPWPYDTFYHPLVEAAWYASHYMPTAPPVPRPFAYRHLALRTSTVPSNPINSSNFDPTSIAPPTNYFHVPLVGPFDVSSMFNKVPLRLPSPTLQQVSLGPPEQYFAQQTRQEEPKLFQPYKDQ</sequence>
<evidence type="ECO:0000256" key="4">
    <source>
        <dbReference type="ARBA" id="ARBA00023155"/>
    </source>
</evidence>
<feature type="region of interest" description="Disordered" evidence="9">
    <location>
        <begin position="1"/>
        <end position="37"/>
    </location>
</feature>
<dbReference type="GO" id="GO:0000978">
    <property type="term" value="F:RNA polymerase II cis-regulatory region sequence-specific DNA binding"/>
    <property type="evidence" value="ECO:0007669"/>
    <property type="project" value="TreeGrafter"/>
</dbReference>
<evidence type="ECO:0000256" key="5">
    <source>
        <dbReference type="ARBA" id="ARBA00023242"/>
    </source>
</evidence>
<evidence type="ECO:0000256" key="7">
    <source>
        <dbReference type="PROSITE-ProRule" id="PRU00108"/>
    </source>
</evidence>
<dbReference type="InterPro" id="IPR001356">
    <property type="entry name" value="HD"/>
</dbReference>
<evidence type="ECO:0000256" key="3">
    <source>
        <dbReference type="ARBA" id="ARBA00023125"/>
    </source>
</evidence>
<keyword evidence="3 7" id="KW-0238">DNA-binding</keyword>
<dbReference type="GO" id="GO:0005634">
    <property type="term" value="C:nucleus"/>
    <property type="evidence" value="ECO:0007669"/>
    <property type="project" value="UniProtKB-SubCell"/>
</dbReference>
<keyword evidence="4 7" id="KW-0371">Homeobox</keyword>
<evidence type="ECO:0000256" key="1">
    <source>
        <dbReference type="ARBA" id="ARBA00004123"/>
    </source>
</evidence>
<dbReference type="Gene3D" id="1.10.10.60">
    <property type="entry name" value="Homeodomain-like"/>
    <property type="match status" value="1"/>
</dbReference>
<dbReference type="SMART" id="SM00389">
    <property type="entry name" value="HOX"/>
    <property type="match status" value="1"/>
</dbReference>
<dbReference type="KEGG" id="dpa:109537244"/>